<dbReference type="RefSeq" id="WP_184871679.1">
    <property type="nucleotide sequence ID" value="NZ_JACHEF010000001.1"/>
</dbReference>
<evidence type="ECO:0008006" key="4">
    <source>
        <dbReference type="Google" id="ProtNLM"/>
    </source>
</evidence>
<evidence type="ECO:0000313" key="2">
    <source>
        <dbReference type="EMBL" id="MBB6408640.1"/>
    </source>
</evidence>
<comment type="caution">
    <text evidence="2">The sequence shown here is derived from an EMBL/GenBank/DDBJ whole genome shotgun (WGS) entry which is preliminary data.</text>
</comment>
<accession>A0A841PCQ1</accession>
<organism evidence="2 3">
    <name type="scientific">Mesorhizobium sangaii</name>
    <dbReference type="NCBI Taxonomy" id="505389"/>
    <lineage>
        <taxon>Bacteria</taxon>
        <taxon>Pseudomonadati</taxon>
        <taxon>Pseudomonadota</taxon>
        <taxon>Alphaproteobacteria</taxon>
        <taxon>Hyphomicrobiales</taxon>
        <taxon>Phyllobacteriaceae</taxon>
        <taxon>Mesorhizobium</taxon>
    </lineage>
</organism>
<evidence type="ECO:0000256" key="1">
    <source>
        <dbReference type="SAM" id="MobiDB-lite"/>
    </source>
</evidence>
<feature type="region of interest" description="Disordered" evidence="1">
    <location>
        <begin position="109"/>
        <end position="132"/>
    </location>
</feature>
<reference evidence="2 3" key="1">
    <citation type="submission" date="2020-08" db="EMBL/GenBank/DDBJ databases">
        <title>Genomic Encyclopedia of Type Strains, Phase IV (KMG-IV): sequencing the most valuable type-strain genomes for metagenomic binning, comparative biology and taxonomic classification.</title>
        <authorList>
            <person name="Goeker M."/>
        </authorList>
    </citation>
    <scope>NUCLEOTIDE SEQUENCE [LARGE SCALE GENOMIC DNA]</scope>
    <source>
        <strain evidence="2 3">DSM 100039</strain>
    </source>
</reference>
<gene>
    <name evidence="2" type="ORF">HNQ71_001284</name>
</gene>
<dbReference type="Proteomes" id="UP000556329">
    <property type="component" value="Unassembled WGS sequence"/>
</dbReference>
<name>A0A841PCQ1_9HYPH</name>
<sequence length="132" mass="15177">MRQIESRLSPPMQQAIPIIRRVFKQYAPRRVELEFTAGKEWYNHSRWSLHHSGNAVDIRTRKLADRGVGIVSTLMGHFLQQELNSELGKAKYLVLVNDQGPMFPHIHVQYNPGARMSTPGDDDGKKRRSQTV</sequence>
<protein>
    <recommendedName>
        <fullName evidence="4">Peptidase M15A C-terminal domain-containing protein</fullName>
    </recommendedName>
</protein>
<dbReference type="AlphaFoldDB" id="A0A841PCQ1"/>
<dbReference type="EMBL" id="JACHEF010000001">
    <property type="protein sequence ID" value="MBB6408640.1"/>
    <property type="molecule type" value="Genomic_DNA"/>
</dbReference>
<keyword evidence="3" id="KW-1185">Reference proteome</keyword>
<proteinExistence type="predicted"/>
<evidence type="ECO:0000313" key="3">
    <source>
        <dbReference type="Proteomes" id="UP000556329"/>
    </source>
</evidence>